<feature type="transmembrane region" description="Helical" evidence="9">
    <location>
        <begin position="246"/>
        <end position="265"/>
    </location>
</feature>
<feature type="transmembrane region" description="Helical" evidence="9">
    <location>
        <begin position="80"/>
        <end position="104"/>
    </location>
</feature>
<comment type="similarity">
    <text evidence="9">Belongs to the binding-protein-dependent transport system permease family.</text>
</comment>
<dbReference type="GO" id="GO:0055085">
    <property type="term" value="P:transmembrane transport"/>
    <property type="evidence" value="ECO:0007669"/>
    <property type="project" value="InterPro"/>
</dbReference>
<organism evidence="11 12">
    <name type="scientific">Stappia indica</name>
    <dbReference type="NCBI Taxonomy" id="538381"/>
    <lineage>
        <taxon>Bacteria</taxon>
        <taxon>Pseudomonadati</taxon>
        <taxon>Pseudomonadota</taxon>
        <taxon>Alphaproteobacteria</taxon>
        <taxon>Hyphomicrobiales</taxon>
        <taxon>Stappiaceae</taxon>
        <taxon>Stappia</taxon>
    </lineage>
</organism>
<proteinExistence type="inferred from homology"/>
<dbReference type="PANTHER" id="PTHR43386">
    <property type="entry name" value="OLIGOPEPTIDE TRANSPORT SYSTEM PERMEASE PROTEIN APPC"/>
    <property type="match status" value="1"/>
</dbReference>
<evidence type="ECO:0000256" key="4">
    <source>
        <dbReference type="ARBA" id="ARBA00022692"/>
    </source>
</evidence>
<dbReference type="AlphaFoldDB" id="A0A857CD15"/>
<keyword evidence="2 9" id="KW-0813">Transport</keyword>
<feature type="transmembrane region" description="Helical" evidence="9">
    <location>
        <begin position="125"/>
        <end position="149"/>
    </location>
</feature>
<dbReference type="GO" id="GO:0005886">
    <property type="term" value="C:plasma membrane"/>
    <property type="evidence" value="ECO:0007669"/>
    <property type="project" value="UniProtKB-SubCell"/>
</dbReference>
<evidence type="ECO:0000256" key="3">
    <source>
        <dbReference type="ARBA" id="ARBA00022475"/>
    </source>
</evidence>
<dbReference type="PANTHER" id="PTHR43386:SF1">
    <property type="entry name" value="D,D-DIPEPTIDE TRANSPORT SYSTEM PERMEASE PROTEIN DDPC-RELATED"/>
    <property type="match status" value="1"/>
</dbReference>
<comment type="subcellular location">
    <subcellularLocation>
        <location evidence="1 9">Cell membrane</location>
        <topology evidence="1 9">Multi-pass membrane protein</topology>
    </subcellularLocation>
</comment>
<accession>A0A857CD15</accession>
<protein>
    <submittedName>
        <fullName evidence="11">ABC transporter permease subunit</fullName>
    </submittedName>
</protein>
<keyword evidence="5" id="KW-0571">Peptide transport</keyword>
<keyword evidence="6" id="KW-0653">Protein transport</keyword>
<evidence type="ECO:0000313" key="12">
    <source>
        <dbReference type="Proteomes" id="UP000435648"/>
    </source>
</evidence>
<evidence type="ECO:0000313" key="11">
    <source>
        <dbReference type="EMBL" id="QGZ36914.1"/>
    </source>
</evidence>
<evidence type="ECO:0000256" key="8">
    <source>
        <dbReference type="ARBA" id="ARBA00023136"/>
    </source>
</evidence>
<keyword evidence="7 9" id="KW-1133">Transmembrane helix</keyword>
<reference evidence="11 12" key="1">
    <citation type="submission" date="2019-12" db="EMBL/GenBank/DDBJ databases">
        <title>The genome of Stappia indica PHM037.</title>
        <authorList>
            <person name="Kacar D."/>
            <person name="Galan B."/>
            <person name="Canedo L."/>
            <person name="Rodriguez P."/>
            <person name="de la Calle F."/>
            <person name="Garcia J.L."/>
        </authorList>
    </citation>
    <scope>NUCLEOTIDE SEQUENCE [LARGE SCALE GENOMIC DNA]</scope>
    <source>
        <strain evidence="11 12">PHM037</strain>
    </source>
</reference>
<dbReference type="InterPro" id="IPR050366">
    <property type="entry name" value="BP-dependent_transpt_permease"/>
</dbReference>
<dbReference type="KEGG" id="siw:GH266_21895"/>
<dbReference type="GO" id="GO:0015833">
    <property type="term" value="P:peptide transport"/>
    <property type="evidence" value="ECO:0007669"/>
    <property type="project" value="UniProtKB-KW"/>
</dbReference>
<evidence type="ECO:0000256" key="5">
    <source>
        <dbReference type="ARBA" id="ARBA00022856"/>
    </source>
</evidence>
<dbReference type="Gene3D" id="1.10.3720.10">
    <property type="entry name" value="MetI-like"/>
    <property type="match status" value="1"/>
</dbReference>
<dbReference type="Pfam" id="PF00528">
    <property type="entry name" value="BPD_transp_1"/>
    <property type="match status" value="1"/>
</dbReference>
<evidence type="ECO:0000256" key="1">
    <source>
        <dbReference type="ARBA" id="ARBA00004651"/>
    </source>
</evidence>
<keyword evidence="8 9" id="KW-0472">Membrane</keyword>
<keyword evidence="4 9" id="KW-0812">Transmembrane</keyword>
<dbReference type="OrthoDB" id="9766870at2"/>
<dbReference type="InterPro" id="IPR035906">
    <property type="entry name" value="MetI-like_sf"/>
</dbReference>
<dbReference type="RefSeq" id="WP_158195732.1">
    <property type="nucleotide sequence ID" value="NZ_CP046908.1"/>
</dbReference>
<dbReference type="SUPFAM" id="SSF161098">
    <property type="entry name" value="MetI-like"/>
    <property type="match status" value="1"/>
</dbReference>
<evidence type="ECO:0000256" key="9">
    <source>
        <dbReference type="RuleBase" id="RU363032"/>
    </source>
</evidence>
<dbReference type="EMBL" id="CP046908">
    <property type="protein sequence ID" value="QGZ36914.1"/>
    <property type="molecule type" value="Genomic_DNA"/>
</dbReference>
<name>A0A857CD15_9HYPH</name>
<evidence type="ECO:0000259" key="10">
    <source>
        <dbReference type="PROSITE" id="PS50928"/>
    </source>
</evidence>
<dbReference type="InterPro" id="IPR000515">
    <property type="entry name" value="MetI-like"/>
</dbReference>
<dbReference type="CDD" id="cd06261">
    <property type="entry name" value="TM_PBP2"/>
    <property type="match status" value="1"/>
</dbReference>
<dbReference type="Proteomes" id="UP000435648">
    <property type="component" value="Chromosome"/>
</dbReference>
<dbReference type="PROSITE" id="PS50928">
    <property type="entry name" value="ABC_TM1"/>
    <property type="match status" value="1"/>
</dbReference>
<gene>
    <name evidence="11" type="ORF">GH266_21895</name>
</gene>
<feature type="domain" description="ABC transmembrane type-1" evidence="10">
    <location>
        <begin position="80"/>
        <end position="265"/>
    </location>
</feature>
<evidence type="ECO:0000256" key="2">
    <source>
        <dbReference type="ARBA" id="ARBA00022448"/>
    </source>
</evidence>
<keyword evidence="3" id="KW-1003">Cell membrane</keyword>
<dbReference type="GO" id="GO:0015031">
    <property type="term" value="P:protein transport"/>
    <property type="evidence" value="ECO:0007669"/>
    <property type="project" value="UniProtKB-KW"/>
</dbReference>
<feature type="transmembrane region" description="Helical" evidence="9">
    <location>
        <begin position="197"/>
        <end position="222"/>
    </location>
</feature>
<evidence type="ECO:0000256" key="7">
    <source>
        <dbReference type="ARBA" id="ARBA00022989"/>
    </source>
</evidence>
<sequence length="284" mass="29976">MVAATPRLRTRLARRRSGLALTVAALLALVLLGPLLAPHDPYAANILGRLAPPSLAYPLGTDAMGRCMLSRLLYGAQLTTLSALAVVLASAGIGTLVGAVSGYFGGLGDRLLMRLCEGVSVLPALAVALVIAGVLGLGLTAVILALAAVHWTEYARLVRNAVMVERSKTYVLAAEALGVPRLAVIRRHLLPNILTPLLAMGSYSMSWVILSFAGLSFLGLGVEPGAPEWGRMIAESRNHLRDHPRLVLVPGLTIMAFVILVNLLGDALGDRLRAGRTNYLTTRS</sequence>
<evidence type="ECO:0000256" key="6">
    <source>
        <dbReference type="ARBA" id="ARBA00022927"/>
    </source>
</evidence>